<reference evidence="9 10" key="1">
    <citation type="submission" date="2018-10" db="EMBL/GenBank/DDBJ databases">
        <title>Genomic Encyclopedia of Type Strains, Phase IV (KMG-IV): sequencing the most valuable type-strain genomes for metagenomic binning, comparative biology and taxonomic classification.</title>
        <authorList>
            <person name="Goeker M."/>
        </authorList>
    </citation>
    <scope>NUCLEOTIDE SEQUENCE [LARGE SCALE GENOMIC DNA]</scope>
    <source>
        <strain evidence="9 10">DSM 22008</strain>
    </source>
</reference>
<feature type="chain" id="PRO_5019199283" evidence="6">
    <location>
        <begin position="35"/>
        <end position="1033"/>
    </location>
</feature>
<dbReference type="PANTHER" id="PTHR40980:SF3">
    <property type="entry name" value="TONB-DEPENDENT RECEPTOR-LIKE BETA-BARREL DOMAIN-CONTAINING PROTEIN"/>
    <property type="match status" value="1"/>
</dbReference>
<gene>
    <name evidence="9" type="ORF">DES40_1226</name>
</gene>
<dbReference type="Proteomes" id="UP000282211">
    <property type="component" value="Unassembled WGS sequence"/>
</dbReference>
<dbReference type="OrthoDB" id="5476657at2"/>
<evidence type="ECO:0000259" key="8">
    <source>
        <dbReference type="Pfam" id="PF07715"/>
    </source>
</evidence>
<evidence type="ECO:0000256" key="2">
    <source>
        <dbReference type="ARBA" id="ARBA00023136"/>
    </source>
</evidence>
<dbReference type="AlphaFoldDB" id="A0A420WLJ7"/>
<evidence type="ECO:0000256" key="6">
    <source>
        <dbReference type="SAM" id="SignalP"/>
    </source>
</evidence>
<dbReference type="Gene3D" id="2.40.170.20">
    <property type="entry name" value="TonB-dependent receptor, beta-barrel domain"/>
    <property type="match status" value="1"/>
</dbReference>
<dbReference type="InterPro" id="IPR037066">
    <property type="entry name" value="Plug_dom_sf"/>
</dbReference>
<dbReference type="InterPro" id="IPR010104">
    <property type="entry name" value="TonB_rcpt_bac"/>
</dbReference>
<protein>
    <submittedName>
        <fullName evidence="9">TonB-dependent receptor</fullName>
    </submittedName>
</protein>
<name>A0A420WLJ7_9PROT</name>
<dbReference type="InterPro" id="IPR036942">
    <property type="entry name" value="Beta-barrel_TonB_sf"/>
</dbReference>
<evidence type="ECO:0000313" key="9">
    <source>
        <dbReference type="EMBL" id="RKQ71894.1"/>
    </source>
</evidence>
<evidence type="ECO:0000256" key="5">
    <source>
        <dbReference type="SAM" id="MobiDB-lite"/>
    </source>
</evidence>
<feature type="domain" description="TonB-dependent receptor plug" evidence="8">
    <location>
        <begin position="59"/>
        <end position="160"/>
    </location>
</feature>
<comment type="subcellular location">
    <subcellularLocation>
        <location evidence="1 4">Cell outer membrane</location>
    </subcellularLocation>
</comment>
<keyword evidence="2 4" id="KW-0472">Membrane</keyword>
<comment type="caution">
    <text evidence="9">The sequence shown here is derived from an EMBL/GenBank/DDBJ whole genome shotgun (WGS) entry which is preliminary data.</text>
</comment>
<keyword evidence="9" id="KW-0675">Receptor</keyword>
<keyword evidence="6" id="KW-0732">Signal</keyword>
<dbReference type="GO" id="GO:0009279">
    <property type="term" value="C:cell outer membrane"/>
    <property type="evidence" value="ECO:0007669"/>
    <property type="project" value="UniProtKB-SubCell"/>
</dbReference>
<feature type="signal peptide" evidence="6">
    <location>
        <begin position="1"/>
        <end position="34"/>
    </location>
</feature>
<dbReference type="InterPro" id="IPR000531">
    <property type="entry name" value="Beta-barrel_TonB"/>
</dbReference>
<dbReference type="RefSeq" id="WP_121099628.1">
    <property type="nucleotide sequence ID" value="NZ_RBII01000001.1"/>
</dbReference>
<accession>A0A420WLJ7</accession>
<dbReference type="NCBIfam" id="TIGR01782">
    <property type="entry name" value="TonB-Xanth-Caul"/>
    <property type="match status" value="1"/>
</dbReference>
<proteinExistence type="inferred from homology"/>
<dbReference type="InParanoid" id="A0A420WLJ7"/>
<dbReference type="InterPro" id="IPR012910">
    <property type="entry name" value="Plug_dom"/>
</dbReference>
<dbReference type="Gene3D" id="2.170.130.10">
    <property type="entry name" value="TonB-dependent receptor, plug domain"/>
    <property type="match status" value="1"/>
</dbReference>
<feature type="domain" description="TonB-dependent receptor-like beta-barrel" evidence="7">
    <location>
        <begin position="482"/>
        <end position="1000"/>
    </location>
</feature>
<comment type="similarity">
    <text evidence="4">Belongs to the TonB-dependent receptor family.</text>
</comment>
<evidence type="ECO:0000256" key="3">
    <source>
        <dbReference type="ARBA" id="ARBA00023237"/>
    </source>
</evidence>
<feature type="region of interest" description="Disordered" evidence="5">
    <location>
        <begin position="262"/>
        <end position="294"/>
    </location>
</feature>
<evidence type="ECO:0000256" key="1">
    <source>
        <dbReference type="ARBA" id="ARBA00004442"/>
    </source>
</evidence>
<keyword evidence="4" id="KW-0798">TonB box</keyword>
<keyword evidence="3" id="KW-0998">Cell outer membrane</keyword>
<organism evidence="9 10">
    <name type="scientific">Litorimonas taeanensis</name>
    <dbReference type="NCBI Taxonomy" id="568099"/>
    <lineage>
        <taxon>Bacteria</taxon>
        <taxon>Pseudomonadati</taxon>
        <taxon>Pseudomonadota</taxon>
        <taxon>Alphaproteobacteria</taxon>
        <taxon>Maricaulales</taxon>
        <taxon>Robiginitomaculaceae</taxon>
    </lineage>
</organism>
<feature type="compositionally biased region" description="Basic and acidic residues" evidence="5">
    <location>
        <begin position="278"/>
        <end position="288"/>
    </location>
</feature>
<dbReference type="EMBL" id="RBII01000001">
    <property type="protein sequence ID" value="RKQ71894.1"/>
    <property type="molecule type" value="Genomic_DNA"/>
</dbReference>
<dbReference type="PANTHER" id="PTHR40980">
    <property type="entry name" value="PLUG DOMAIN-CONTAINING PROTEIN"/>
    <property type="match status" value="1"/>
</dbReference>
<evidence type="ECO:0000256" key="4">
    <source>
        <dbReference type="RuleBase" id="RU003357"/>
    </source>
</evidence>
<keyword evidence="10" id="KW-1185">Reference proteome</keyword>
<dbReference type="Pfam" id="PF00593">
    <property type="entry name" value="TonB_dep_Rec_b-barrel"/>
    <property type="match status" value="1"/>
</dbReference>
<dbReference type="SUPFAM" id="SSF56935">
    <property type="entry name" value="Porins"/>
    <property type="match status" value="1"/>
</dbReference>
<evidence type="ECO:0000313" key="10">
    <source>
        <dbReference type="Proteomes" id="UP000282211"/>
    </source>
</evidence>
<dbReference type="Pfam" id="PF07715">
    <property type="entry name" value="Plug"/>
    <property type="match status" value="1"/>
</dbReference>
<evidence type="ECO:0000259" key="7">
    <source>
        <dbReference type="Pfam" id="PF00593"/>
    </source>
</evidence>
<sequence length="1033" mass="113163">MTHSRDTFGCSLFKKSLLLSVGLSTLALPQMALAQDAAVPDEVVATGTRAVIQDSIALKRQNTQIVDGLSASEIGDIPALSIGEALETITGVASHRENGGATEVSIRGLGPYLSSTVFNGREATNGSGDRSVNFSQFPSELMSKLSVFKTQDASQIEGGVAGQIQLETLKPLDYNKRRVQVNLKGNVNPDQLNQDDTLAGDIGFRGTLSYVDQFEVNGLGDIGFSVGLQRSDISQPEQEIRSTSNTGSSSFACIVGGSAGAQGFTNNPSRDDDCEDQNESRTRDDGSRIPDGYDTAINPATGLAYSHGEDYVFVPSQRHYRQNDTRDERDSLFGALQWQPNDRLDVNFDVEWSERIQSEQRNDLTFNGQKRNDTSLNVGTGTNTTAFDSIEFSDTGAITSFTTDNTIEIQGDDYERKETYLGGGINVAYDLTERLSMSADVSFSETKRNEQGIQFRLQSDISPVISWNLDSGIPQYTLSDEVFDVNDHSNFVDRLRVRIDNDLERRNTSKAARLDFKYDRDFGIVNSLEVGGRYSELEYLALVGGGGQGRTEFELRNSTDTILTEEQNEVILAEANQNCRTSFAESDFLGSVRDGDLITNIDDSGAVISSTNSWATYDASCLVEFAVDAVNAQGGNFVFGIPDLERENSSTIDVTETVLAGYVMANYETTLDGLPMRGNFGVRVVDTSVDSVGYRQGYAITTNTDGGLEISPEGDLERVTAKGGYTEVLPSVNAIIDINDTVLFRAGAFRGISRADPADMGFARTFSFNSGDADDLITNVDDLISGVNASGNPDAKPLTSWNLDAGVEWYPNEDSIFAIGAYYKSFKGGFENVRAIETYVLDGQEVDGEVTLSQSNQDTSDLFGVEITASHRFSYLPGFLSGFGTKMSYNYTDSDFEFEDSLYGDLYTRELDGTLVQTNAGIVAPASIPGLSKHVFSGQLYYQIGNLDLQGLYKYRSDYFQPFTSNGTRIRYVGDVGVFEARASYKINDNFKVSVEAINLFDEPKEQYKWVPDDLYEVNVYGPRVFFGIQGKF</sequence>